<evidence type="ECO:0000313" key="9">
    <source>
        <dbReference type="Proteomes" id="UP000241167"/>
    </source>
</evidence>
<keyword evidence="2" id="KW-0645">Protease</keyword>
<sequence length="207" mass="21287">MRRFGLIAVIVVTALISCALTSAFWMVAFNRGPVPEGASVAAPAAPPDGTPRADLVKGPTGLAIPVAGIQGSELSDTYTQSRAGGARVHNAIDIMASAGTPVVAAAPGTVEKLFFSAGGGGITAYVRSPDKAWTYYYAHLQAYAPGLREGQVVKQGDAIGTVGATGNANPAGPHLHFAINRMAEGEDWHEGTPINPYPLLAGNGPRR</sequence>
<dbReference type="Proteomes" id="UP000241167">
    <property type="component" value="Unassembled WGS sequence"/>
</dbReference>
<keyword evidence="4" id="KW-0378">Hydrolase</keyword>
<dbReference type="InterPro" id="IPR011055">
    <property type="entry name" value="Dup_hybrid_motif"/>
</dbReference>
<evidence type="ECO:0000256" key="3">
    <source>
        <dbReference type="ARBA" id="ARBA00022723"/>
    </source>
</evidence>
<dbReference type="Gene3D" id="2.70.70.10">
    <property type="entry name" value="Glucose Permease (Domain IIA)"/>
    <property type="match status" value="1"/>
</dbReference>
<keyword evidence="5" id="KW-0862">Zinc</keyword>
<evidence type="ECO:0000256" key="6">
    <source>
        <dbReference type="ARBA" id="ARBA00023049"/>
    </source>
</evidence>
<gene>
    <name evidence="8" type="ORF">C7I55_14450</name>
</gene>
<dbReference type="AlphaFoldDB" id="A0A2P7QPV3"/>
<dbReference type="PANTHER" id="PTHR21666:SF288">
    <property type="entry name" value="CELL DIVISION PROTEIN YTFB"/>
    <property type="match status" value="1"/>
</dbReference>
<dbReference type="PROSITE" id="PS51257">
    <property type="entry name" value="PROKAR_LIPOPROTEIN"/>
    <property type="match status" value="1"/>
</dbReference>
<proteinExistence type="predicted"/>
<evidence type="ECO:0000313" key="8">
    <source>
        <dbReference type="EMBL" id="PSJ39999.1"/>
    </source>
</evidence>
<accession>A0A2P7QPV3</accession>
<dbReference type="EMBL" id="PXYI01000004">
    <property type="protein sequence ID" value="PSJ39999.1"/>
    <property type="molecule type" value="Genomic_DNA"/>
</dbReference>
<dbReference type="RefSeq" id="WP_106513904.1">
    <property type="nucleotide sequence ID" value="NZ_PXYI01000004.1"/>
</dbReference>
<comment type="caution">
    <text evidence="8">The sequence shown here is derived from an EMBL/GenBank/DDBJ whole genome shotgun (WGS) entry which is preliminary data.</text>
</comment>
<keyword evidence="9" id="KW-1185">Reference proteome</keyword>
<keyword evidence="3" id="KW-0479">Metal-binding</keyword>
<evidence type="ECO:0000256" key="5">
    <source>
        <dbReference type="ARBA" id="ARBA00022833"/>
    </source>
</evidence>
<dbReference type="PANTHER" id="PTHR21666">
    <property type="entry name" value="PEPTIDASE-RELATED"/>
    <property type="match status" value="1"/>
</dbReference>
<dbReference type="OrthoDB" id="9800107at2"/>
<reference evidence="8 9" key="1">
    <citation type="submission" date="2018-03" db="EMBL/GenBank/DDBJ databases">
        <title>The draft genome of Sphingosinicella sp. GL-C-18.</title>
        <authorList>
            <person name="Liu L."/>
            <person name="Li L."/>
            <person name="Liang L."/>
            <person name="Zhang X."/>
            <person name="Wang T."/>
        </authorList>
    </citation>
    <scope>NUCLEOTIDE SEQUENCE [LARGE SCALE GENOMIC DNA]</scope>
    <source>
        <strain evidence="8 9">GL-C-18</strain>
    </source>
</reference>
<dbReference type="GO" id="GO:0046872">
    <property type="term" value="F:metal ion binding"/>
    <property type="evidence" value="ECO:0007669"/>
    <property type="project" value="UniProtKB-KW"/>
</dbReference>
<comment type="cofactor">
    <cofactor evidence="1">
        <name>Zn(2+)</name>
        <dbReference type="ChEBI" id="CHEBI:29105"/>
    </cofactor>
</comment>
<keyword evidence="6" id="KW-0482">Metalloprotease</keyword>
<dbReference type="SUPFAM" id="SSF51261">
    <property type="entry name" value="Duplicated hybrid motif"/>
    <property type="match status" value="1"/>
</dbReference>
<evidence type="ECO:0000256" key="2">
    <source>
        <dbReference type="ARBA" id="ARBA00022670"/>
    </source>
</evidence>
<evidence type="ECO:0000256" key="4">
    <source>
        <dbReference type="ARBA" id="ARBA00022801"/>
    </source>
</evidence>
<dbReference type="CDD" id="cd12797">
    <property type="entry name" value="M23_peptidase"/>
    <property type="match status" value="1"/>
</dbReference>
<dbReference type="InterPro" id="IPR016047">
    <property type="entry name" value="M23ase_b-sheet_dom"/>
</dbReference>
<dbReference type="InterPro" id="IPR050570">
    <property type="entry name" value="Cell_wall_metabolism_enzyme"/>
</dbReference>
<protein>
    <submittedName>
        <fullName evidence="8">Peptidase M23</fullName>
    </submittedName>
</protein>
<evidence type="ECO:0000259" key="7">
    <source>
        <dbReference type="Pfam" id="PF01551"/>
    </source>
</evidence>
<dbReference type="GO" id="GO:0004222">
    <property type="term" value="F:metalloendopeptidase activity"/>
    <property type="evidence" value="ECO:0007669"/>
    <property type="project" value="TreeGrafter"/>
</dbReference>
<organism evidence="8 9">
    <name type="scientific">Allosphingosinicella deserti</name>
    <dbReference type="NCBI Taxonomy" id="2116704"/>
    <lineage>
        <taxon>Bacteria</taxon>
        <taxon>Pseudomonadati</taxon>
        <taxon>Pseudomonadota</taxon>
        <taxon>Alphaproteobacteria</taxon>
        <taxon>Sphingomonadales</taxon>
        <taxon>Sphingomonadaceae</taxon>
        <taxon>Allosphingosinicella</taxon>
    </lineage>
</organism>
<feature type="domain" description="M23ase beta-sheet core" evidence="7">
    <location>
        <begin position="88"/>
        <end position="195"/>
    </location>
</feature>
<dbReference type="Pfam" id="PF01551">
    <property type="entry name" value="Peptidase_M23"/>
    <property type="match status" value="1"/>
</dbReference>
<dbReference type="GO" id="GO:0006508">
    <property type="term" value="P:proteolysis"/>
    <property type="evidence" value="ECO:0007669"/>
    <property type="project" value="UniProtKB-KW"/>
</dbReference>
<evidence type="ECO:0000256" key="1">
    <source>
        <dbReference type="ARBA" id="ARBA00001947"/>
    </source>
</evidence>
<name>A0A2P7QPV3_9SPHN</name>